<comment type="caution">
    <text evidence="2">The sequence shown here is derived from an EMBL/GenBank/DDBJ whole genome shotgun (WGS) entry which is preliminary data.</text>
</comment>
<dbReference type="InterPro" id="IPR043138">
    <property type="entry name" value="GGT_lsub"/>
</dbReference>
<sequence>MWKEDGMRFRSRRSPVLGRHGMVATSQPLASQAGLEVLKAGGNAVDAAIAVAAVLNVTEPCSTGLGGDCFMLYYEAATKKVHGLNGSGRSPRALTLERARAEARKTGASEEDDEMDPTHVHCVTVPGTAAGWADSLERFGSGGAFTLSRVLAPAVRLADEGFPVGPVTAHWWRENEKQLNRPGNHQEELLSQATGRAPVAGEVFRNPALAATMRELGAGGKEAFYKGRVGRAIVEVVGAQGGCLTLEDLAAHESAWVEPIFTDYGPVRVWEIPPNGQGLTALLALNYLSALDRLEGLPHNGPDYLHLLLEVMRLAFADTRFFVADPALCPAPLPDLLSPAYAARRVIGFHPTRAQADVQAGTPTRSSSTVSFQVVDPAGNAVSFVNSNYMHFGSGLVPQGCGFSLQNRGHNFSLSPSHPNVLAPGKRPFHTIIPGLATRLDSGALYASFSNMGGFMQPQGHVQLLLNLLLHRMDPQAAVDAPRFCIQDGSAQGAAALEEGIEEDVLEELRARGHRVAGEERRGYVHRVVFGKAQVIVRDPVTGVLWGGSDGRGDGAASLSSLTPPPPSPPDALLERGSSRASISTEEDLGSWTEESGGEEEEEGEEMDWKVVRTPSYTDRVLTHSLPGGWAGAGLWEGGAGGGRGGGRARGLFIHRRATPGRVLPAGSPAGGGEGGEMEGKEMHGKERGRRPGGRTRLPSPHRVTFLFPLVPEDPVAEERLASALGDAFASGPFAGNPVWPFSSLFSTAAGRDRAGSEGSSGSGGGGGAGGDVPGRGGRRGRRMTASARRDVRWGKKGFPVRFETVASPRFSQHMLVKLADAKGRDLGEAVLPVSVALAPEEEEDGHECPNGGRHLENLKAVRLPLTMGGTFQGWLRLELCVTLTPL</sequence>
<evidence type="ECO:0000313" key="2">
    <source>
        <dbReference type="EMBL" id="TFJ82315.1"/>
    </source>
</evidence>
<feature type="region of interest" description="Disordered" evidence="1">
    <location>
        <begin position="554"/>
        <end position="607"/>
    </location>
</feature>
<dbReference type="Pfam" id="PF01019">
    <property type="entry name" value="G_glu_transpept"/>
    <property type="match status" value="1"/>
</dbReference>
<dbReference type="EMBL" id="SDOX01000118">
    <property type="protein sequence ID" value="TFJ82315.1"/>
    <property type="molecule type" value="Genomic_DNA"/>
</dbReference>
<feature type="region of interest" description="Disordered" evidence="1">
    <location>
        <begin position="661"/>
        <end position="700"/>
    </location>
</feature>
<feature type="compositionally biased region" description="Gly residues" evidence="1">
    <location>
        <begin position="759"/>
        <end position="776"/>
    </location>
</feature>
<dbReference type="PANTHER" id="PTHR43881">
    <property type="entry name" value="GAMMA-GLUTAMYLTRANSPEPTIDASE (AFU_ORTHOLOGUE AFUA_4G13580)"/>
    <property type="match status" value="1"/>
</dbReference>
<feature type="region of interest" description="Disordered" evidence="1">
    <location>
        <begin position="751"/>
        <end position="789"/>
    </location>
</feature>
<reference evidence="2 3" key="1">
    <citation type="submission" date="2019-01" db="EMBL/GenBank/DDBJ databases">
        <title>Nuclear Genome Assembly of the Microalgal Biofuel strain Nannochloropsis salina CCMP1776.</title>
        <authorList>
            <person name="Hovde B."/>
        </authorList>
    </citation>
    <scope>NUCLEOTIDE SEQUENCE [LARGE SCALE GENOMIC DNA]</scope>
    <source>
        <strain evidence="2 3">CCMP1776</strain>
    </source>
</reference>
<keyword evidence="3" id="KW-1185">Reference proteome</keyword>
<evidence type="ECO:0008006" key="4">
    <source>
        <dbReference type="Google" id="ProtNLM"/>
    </source>
</evidence>
<dbReference type="OrthoDB" id="2015213at2759"/>
<evidence type="ECO:0000313" key="3">
    <source>
        <dbReference type="Proteomes" id="UP000355283"/>
    </source>
</evidence>
<evidence type="ECO:0000256" key="1">
    <source>
        <dbReference type="SAM" id="MobiDB-lite"/>
    </source>
</evidence>
<dbReference type="InterPro" id="IPR052896">
    <property type="entry name" value="GGT-like_enzyme"/>
</dbReference>
<dbReference type="InterPro" id="IPR043137">
    <property type="entry name" value="GGT_ssub_C"/>
</dbReference>
<feature type="compositionally biased region" description="Acidic residues" evidence="1">
    <location>
        <begin position="596"/>
        <end position="606"/>
    </location>
</feature>
<dbReference type="PANTHER" id="PTHR43881:SF1">
    <property type="entry name" value="GAMMA-GLUTAMYLTRANSPEPTIDASE (AFU_ORTHOLOGUE AFUA_4G13580)"/>
    <property type="match status" value="1"/>
</dbReference>
<dbReference type="Gene3D" id="1.10.246.130">
    <property type="match status" value="1"/>
</dbReference>
<protein>
    <recommendedName>
        <fullName evidence="4">Gamma-glutamyltransferase</fullName>
    </recommendedName>
</protein>
<dbReference type="PRINTS" id="PR01210">
    <property type="entry name" value="GGTRANSPTASE"/>
</dbReference>
<organism evidence="2 3">
    <name type="scientific">Nannochloropsis salina CCMP1776</name>
    <dbReference type="NCBI Taxonomy" id="1027361"/>
    <lineage>
        <taxon>Eukaryota</taxon>
        <taxon>Sar</taxon>
        <taxon>Stramenopiles</taxon>
        <taxon>Ochrophyta</taxon>
        <taxon>Eustigmatophyceae</taxon>
        <taxon>Eustigmatales</taxon>
        <taxon>Monodopsidaceae</taxon>
        <taxon>Microchloropsis</taxon>
        <taxon>Microchloropsis salina</taxon>
    </lineage>
</organism>
<dbReference type="InterPro" id="IPR029055">
    <property type="entry name" value="Ntn_hydrolases_N"/>
</dbReference>
<dbReference type="AlphaFoldDB" id="A0A4D9CY46"/>
<name>A0A4D9CY46_9STRA</name>
<proteinExistence type="predicted"/>
<dbReference type="Proteomes" id="UP000355283">
    <property type="component" value="Unassembled WGS sequence"/>
</dbReference>
<dbReference type="SUPFAM" id="SSF56235">
    <property type="entry name" value="N-terminal nucleophile aminohydrolases (Ntn hydrolases)"/>
    <property type="match status" value="1"/>
</dbReference>
<accession>A0A4D9CY46</accession>
<dbReference type="Gene3D" id="3.60.20.40">
    <property type="match status" value="1"/>
</dbReference>
<gene>
    <name evidence="2" type="ORF">NSK_006434</name>
</gene>